<proteinExistence type="predicted"/>
<evidence type="ECO:0000313" key="2">
    <source>
        <dbReference type="EMBL" id="KAK3321719.1"/>
    </source>
</evidence>
<gene>
    <name evidence="2" type="ORF">B0H66DRAFT_601202</name>
</gene>
<reference evidence="2" key="2">
    <citation type="submission" date="2023-06" db="EMBL/GenBank/DDBJ databases">
        <authorList>
            <consortium name="Lawrence Berkeley National Laboratory"/>
            <person name="Haridas S."/>
            <person name="Hensen N."/>
            <person name="Bonometti L."/>
            <person name="Westerberg I."/>
            <person name="Brannstrom I.O."/>
            <person name="Guillou S."/>
            <person name="Cros-Aarteil S."/>
            <person name="Calhoun S."/>
            <person name="Kuo A."/>
            <person name="Mondo S."/>
            <person name="Pangilinan J."/>
            <person name="Riley R."/>
            <person name="Labutti K."/>
            <person name="Andreopoulos B."/>
            <person name="Lipzen A."/>
            <person name="Chen C."/>
            <person name="Yanf M."/>
            <person name="Daum C."/>
            <person name="Ng V."/>
            <person name="Clum A."/>
            <person name="Steindorff A."/>
            <person name="Ohm R."/>
            <person name="Martin F."/>
            <person name="Silar P."/>
            <person name="Natvig D."/>
            <person name="Lalanne C."/>
            <person name="Gautier V."/>
            <person name="Ament-Velasquez S.L."/>
            <person name="Kruys A."/>
            <person name="Hutchinson M.I."/>
            <person name="Powell A.J."/>
            <person name="Barry K."/>
            <person name="Miller A.N."/>
            <person name="Grigoriev I.V."/>
            <person name="Debuchy R."/>
            <person name="Gladieux P."/>
            <person name="Thoren M.H."/>
            <person name="Johannesson H."/>
        </authorList>
    </citation>
    <scope>NUCLEOTIDE SEQUENCE</scope>
    <source>
        <strain evidence="2">CBS 118394</strain>
    </source>
</reference>
<protein>
    <submittedName>
        <fullName evidence="2">Uncharacterized protein</fullName>
    </submittedName>
</protein>
<keyword evidence="1" id="KW-0472">Membrane</keyword>
<comment type="caution">
    <text evidence="2">The sequence shown here is derived from an EMBL/GenBank/DDBJ whole genome shotgun (WGS) entry which is preliminary data.</text>
</comment>
<evidence type="ECO:0000313" key="3">
    <source>
        <dbReference type="Proteomes" id="UP001283341"/>
    </source>
</evidence>
<accession>A0AAE0IB73</accession>
<organism evidence="2 3">
    <name type="scientific">Apodospora peruviana</name>
    <dbReference type="NCBI Taxonomy" id="516989"/>
    <lineage>
        <taxon>Eukaryota</taxon>
        <taxon>Fungi</taxon>
        <taxon>Dikarya</taxon>
        <taxon>Ascomycota</taxon>
        <taxon>Pezizomycotina</taxon>
        <taxon>Sordariomycetes</taxon>
        <taxon>Sordariomycetidae</taxon>
        <taxon>Sordariales</taxon>
        <taxon>Lasiosphaeriaceae</taxon>
        <taxon>Apodospora</taxon>
    </lineage>
</organism>
<keyword evidence="1" id="KW-0812">Transmembrane</keyword>
<keyword evidence="3" id="KW-1185">Reference proteome</keyword>
<sequence length="197" mass="20756">MALGITRLRRLGVLSFTSLLAGGAILIFFGANVLTGKRLRGQTLDASKIKGQEPFTIGSHLSVKSWLAVAGRKIISPSQSSQHDAAIGCGSYGGGGGLDYARYLNSQPRPPVTPLGFRAGYPTFILLRYLVVVLGTAASIGYKFTVINVTVLRNDPLDVSQVLLKVPPLRALESGVLPEDTSNMSAASPPYAIAMVG</sequence>
<dbReference type="Proteomes" id="UP001283341">
    <property type="component" value="Unassembled WGS sequence"/>
</dbReference>
<dbReference type="EMBL" id="JAUEDM010000003">
    <property type="protein sequence ID" value="KAK3321719.1"/>
    <property type="molecule type" value="Genomic_DNA"/>
</dbReference>
<evidence type="ECO:0000256" key="1">
    <source>
        <dbReference type="SAM" id="Phobius"/>
    </source>
</evidence>
<reference evidence="2" key="1">
    <citation type="journal article" date="2023" name="Mol. Phylogenet. Evol.">
        <title>Genome-scale phylogeny and comparative genomics of the fungal order Sordariales.</title>
        <authorList>
            <person name="Hensen N."/>
            <person name="Bonometti L."/>
            <person name="Westerberg I."/>
            <person name="Brannstrom I.O."/>
            <person name="Guillou S."/>
            <person name="Cros-Aarteil S."/>
            <person name="Calhoun S."/>
            <person name="Haridas S."/>
            <person name="Kuo A."/>
            <person name="Mondo S."/>
            <person name="Pangilinan J."/>
            <person name="Riley R."/>
            <person name="LaButti K."/>
            <person name="Andreopoulos B."/>
            <person name="Lipzen A."/>
            <person name="Chen C."/>
            <person name="Yan M."/>
            <person name="Daum C."/>
            <person name="Ng V."/>
            <person name="Clum A."/>
            <person name="Steindorff A."/>
            <person name="Ohm R.A."/>
            <person name="Martin F."/>
            <person name="Silar P."/>
            <person name="Natvig D.O."/>
            <person name="Lalanne C."/>
            <person name="Gautier V."/>
            <person name="Ament-Velasquez S.L."/>
            <person name="Kruys A."/>
            <person name="Hutchinson M.I."/>
            <person name="Powell A.J."/>
            <person name="Barry K."/>
            <person name="Miller A.N."/>
            <person name="Grigoriev I.V."/>
            <person name="Debuchy R."/>
            <person name="Gladieux P."/>
            <person name="Hiltunen Thoren M."/>
            <person name="Johannesson H."/>
        </authorList>
    </citation>
    <scope>NUCLEOTIDE SEQUENCE</scope>
    <source>
        <strain evidence="2">CBS 118394</strain>
    </source>
</reference>
<dbReference type="AlphaFoldDB" id="A0AAE0IB73"/>
<feature type="transmembrane region" description="Helical" evidence="1">
    <location>
        <begin position="12"/>
        <end position="34"/>
    </location>
</feature>
<keyword evidence="1" id="KW-1133">Transmembrane helix</keyword>
<name>A0AAE0IB73_9PEZI</name>